<dbReference type="EMBL" id="JBFOLK010000012">
    <property type="protein sequence ID" value="KAL2471534.1"/>
    <property type="molecule type" value="Genomic_DNA"/>
</dbReference>
<evidence type="ECO:0000313" key="3">
    <source>
        <dbReference type="Proteomes" id="UP001604336"/>
    </source>
</evidence>
<dbReference type="InterPro" id="IPR004332">
    <property type="entry name" value="Transposase_MuDR"/>
</dbReference>
<proteinExistence type="predicted"/>
<reference evidence="3" key="1">
    <citation type="submission" date="2024-07" db="EMBL/GenBank/DDBJ databases">
        <title>Two chromosome-level genome assemblies of Korean endemic species Abeliophyllum distichum and Forsythia ovata (Oleaceae).</title>
        <authorList>
            <person name="Jang H."/>
        </authorList>
    </citation>
    <scope>NUCLEOTIDE SEQUENCE [LARGE SCALE GENOMIC DNA]</scope>
</reference>
<dbReference type="PANTHER" id="PTHR31973">
    <property type="entry name" value="POLYPROTEIN, PUTATIVE-RELATED"/>
    <property type="match status" value="1"/>
</dbReference>
<keyword evidence="3" id="KW-1185">Reference proteome</keyword>
<organism evidence="2 3">
    <name type="scientific">Abeliophyllum distichum</name>
    <dbReference type="NCBI Taxonomy" id="126358"/>
    <lineage>
        <taxon>Eukaryota</taxon>
        <taxon>Viridiplantae</taxon>
        <taxon>Streptophyta</taxon>
        <taxon>Embryophyta</taxon>
        <taxon>Tracheophyta</taxon>
        <taxon>Spermatophyta</taxon>
        <taxon>Magnoliopsida</taxon>
        <taxon>eudicotyledons</taxon>
        <taxon>Gunneridae</taxon>
        <taxon>Pentapetalae</taxon>
        <taxon>asterids</taxon>
        <taxon>lamiids</taxon>
        <taxon>Lamiales</taxon>
        <taxon>Oleaceae</taxon>
        <taxon>Forsythieae</taxon>
        <taxon>Abeliophyllum</taxon>
    </lineage>
</organism>
<dbReference type="AlphaFoldDB" id="A0ABD1Q8V0"/>
<name>A0ABD1Q8V0_9LAMI</name>
<evidence type="ECO:0000313" key="2">
    <source>
        <dbReference type="EMBL" id="KAL2471534.1"/>
    </source>
</evidence>
<dbReference type="PANTHER" id="PTHR31973:SF113">
    <property type="entry name" value="PROTEIN FAR1-RELATED SEQUENCE 5-LIKE"/>
    <property type="match status" value="1"/>
</dbReference>
<comment type="caution">
    <text evidence="2">The sequence shown here is derived from an EMBL/GenBank/DDBJ whole genome shotgun (WGS) entry which is preliminary data.</text>
</comment>
<gene>
    <name evidence="2" type="ORF">Adt_39670</name>
</gene>
<evidence type="ECO:0000259" key="1">
    <source>
        <dbReference type="Pfam" id="PF03108"/>
    </source>
</evidence>
<dbReference type="Pfam" id="PF03108">
    <property type="entry name" value="DBD_Tnp_Mut"/>
    <property type="match status" value="1"/>
</dbReference>
<sequence length="308" mass="35828">MRFLLPGNAMFAEPIQITLDKHVHWYVGLTKQGNDYWQDLEILPENDARLQTDNDNEVDENVDDYQDEMDINADDQNVEIPAENSKNTSSGHEVVKDNQFTNEQLLTLSSPITTHVIPMDGDVPDDKVFKSKKDLLMELHLLAMKYDFEFRVKKSNKQTYTIVCFYQNCKWHLRATKFAECDYFKVRKYKRKHTCSLSIRGNDHRQARSWVVGRHIVPKFLNPSTVYRPADIINDVRNDFGVVMSYRKAWKSRKFALADLRGSPEESYAKLVSYAHNFSINNPGTVTHLQIDSDSRFLFVDFTIACDQ</sequence>
<accession>A0ABD1Q8V0</accession>
<feature type="domain" description="Transposase MuDR plant" evidence="1">
    <location>
        <begin position="128"/>
        <end position="185"/>
    </location>
</feature>
<protein>
    <recommendedName>
        <fullName evidence="1">Transposase MuDR plant domain-containing protein</fullName>
    </recommendedName>
</protein>
<dbReference type="Proteomes" id="UP001604336">
    <property type="component" value="Unassembled WGS sequence"/>
</dbReference>